<gene>
    <name evidence="7" type="ORF">G4Z02_00545</name>
</gene>
<keyword evidence="1" id="KW-0004">4Fe-4S</keyword>
<keyword evidence="5" id="KW-0812">Transmembrane</keyword>
<evidence type="ECO:0000313" key="8">
    <source>
        <dbReference type="Proteomes" id="UP000514720"/>
    </source>
</evidence>
<evidence type="ECO:0000256" key="2">
    <source>
        <dbReference type="ARBA" id="ARBA00022723"/>
    </source>
</evidence>
<name>A0A7L7KR58_9MOLU</name>
<dbReference type="RefSeq" id="WP_258877896.1">
    <property type="nucleotide sequence ID" value="NZ_CP048914.1"/>
</dbReference>
<dbReference type="InterPro" id="IPR007202">
    <property type="entry name" value="4Fe-4S_dom"/>
</dbReference>
<dbReference type="EMBL" id="CP048914">
    <property type="protein sequence ID" value="QMS84288.1"/>
    <property type="molecule type" value="Genomic_DNA"/>
</dbReference>
<evidence type="ECO:0000313" key="7">
    <source>
        <dbReference type="EMBL" id="QMS84288.1"/>
    </source>
</evidence>
<dbReference type="GO" id="GO:0046872">
    <property type="term" value="F:metal ion binding"/>
    <property type="evidence" value="ECO:0007669"/>
    <property type="project" value="UniProtKB-KW"/>
</dbReference>
<dbReference type="Gene3D" id="1.10.15.40">
    <property type="entry name" value="Electron transport complex subunit B, putative Fe-S cluster"/>
    <property type="match status" value="1"/>
</dbReference>
<evidence type="ECO:0000256" key="5">
    <source>
        <dbReference type="SAM" id="Phobius"/>
    </source>
</evidence>
<keyword evidence="4" id="KW-0411">Iron-sulfur</keyword>
<keyword evidence="8" id="KW-1185">Reference proteome</keyword>
<keyword evidence="3" id="KW-0408">Iron</keyword>
<dbReference type="GO" id="GO:0051539">
    <property type="term" value="F:4 iron, 4 sulfur cluster binding"/>
    <property type="evidence" value="ECO:0007669"/>
    <property type="project" value="UniProtKB-KW"/>
</dbReference>
<sequence length="99" mass="10840">MLNAILYIGAIGLVLGVAIGIANKYLEVKAHPMVQQVYDMLPHFNCGGCGTPGCMAMAEEVVMNGYPVTKCKPGTDQMKRNIQKLLDDYKDGKITFDEE</sequence>
<protein>
    <submittedName>
        <fullName evidence="7">Electron transporter RnfB</fullName>
    </submittedName>
</protein>
<feature type="transmembrane region" description="Helical" evidence="5">
    <location>
        <begin position="6"/>
        <end position="26"/>
    </location>
</feature>
<reference evidence="7 8" key="1">
    <citation type="submission" date="2020-02" db="EMBL/GenBank/DDBJ databases">
        <authorList>
            <person name="Zheng R.K."/>
            <person name="Sun C.M."/>
        </authorList>
    </citation>
    <scope>NUCLEOTIDE SEQUENCE [LARGE SCALE GENOMIC DNA]</scope>
    <source>
        <strain evidence="8">zrk13</strain>
    </source>
</reference>
<evidence type="ECO:0000256" key="1">
    <source>
        <dbReference type="ARBA" id="ARBA00022485"/>
    </source>
</evidence>
<dbReference type="Pfam" id="PF04060">
    <property type="entry name" value="FeS"/>
    <property type="match status" value="1"/>
</dbReference>
<evidence type="ECO:0000256" key="4">
    <source>
        <dbReference type="ARBA" id="ARBA00023014"/>
    </source>
</evidence>
<dbReference type="AlphaFoldDB" id="A0A7L7KR58"/>
<feature type="domain" description="4Fe-4S" evidence="6">
    <location>
        <begin position="29"/>
        <end position="88"/>
    </location>
</feature>
<dbReference type="PROSITE" id="PS51656">
    <property type="entry name" value="4FE4S"/>
    <property type="match status" value="1"/>
</dbReference>
<keyword evidence="2" id="KW-0479">Metal-binding</keyword>
<dbReference type="Proteomes" id="UP000514720">
    <property type="component" value="Chromosome"/>
</dbReference>
<accession>A0A7L7KR58</accession>
<dbReference type="KEGG" id="xcl:G4Z02_00545"/>
<dbReference type="PANTHER" id="PTHR43560:SF1">
    <property type="entry name" value="ION-TRANSLOCATING OXIDOREDUCTASE COMPLEX SUBUNIT B"/>
    <property type="match status" value="1"/>
</dbReference>
<evidence type="ECO:0000259" key="6">
    <source>
        <dbReference type="PROSITE" id="PS51656"/>
    </source>
</evidence>
<proteinExistence type="predicted"/>
<evidence type="ECO:0000256" key="3">
    <source>
        <dbReference type="ARBA" id="ARBA00023004"/>
    </source>
</evidence>
<dbReference type="InterPro" id="IPR050395">
    <property type="entry name" value="4Fe4S_Ferredoxin_RnfB"/>
</dbReference>
<keyword evidence="5" id="KW-1133">Transmembrane helix</keyword>
<organism evidence="7 8">
    <name type="scientific">Candidatus Xianfuyuplasma coldseepsis</name>
    <dbReference type="NCBI Taxonomy" id="2782163"/>
    <lineage>
        <taxon>Bacteria</taxon>
        <taxon>Bacillati</taxon>
        <taxon>Mycoplasmatota</taxon>
        <taxon>Mollicutes</taxon>
        <taxon>Candidatus Izemoplasmatales</taxon>
        <taxon>Candidatus Izemoplasmataceae</taxon>
        <taxon>Candidatus Xianfuyuplasma</taxon>
    </lineage>
</organism>
<dbReference type="PANTHER" id="PTHR43560">
    <property type="entry name" value="ION-TRANSLOCATING OXIDOREDUCTASE COMPLEX SUBUNIT B"/>
    <property type="match status" value="1"/>
</dbReference>
<keyword evidence="5" id="KW-0472">Membrane</keyword>